<reference evidence="2 3" key="1">
    <citation type="submission" date="2015-01" db="EMBL/GenBank/DDBJ databases">
        <title>The Genome Sequence of Fonsecaea pedrosoi CBS 271.37.</title>
        <authorList>
            <consortium name="The Broad Institute Genomics Platform"/>
            <person name="Cuomo C."/>
            <person name="de Hoog S."/>
            <person name="Gorbushina A."/>
            <person name="Stielow B."/>
            <person name="Teixiera M."/>
            <person name="Abouelleil A."/>
            <person name="Chapman S.B."/>
            <person name="Priest M."/>
            <person name="Young S.K."/>
            <person name="Wortman J."/>
            <person name="Nusbaum C."/>
            <person name="Birren B."/>
        </authorList>
    </citation>
    <scope>NUCLEOTIDE SEQUENCE [LARGE SCALE GENOMIC DNA]</scope>
    <source>
        <strain evidence="2 3">CBS 271.37</strain>
    </source>
</reference>
<dbReference type="Proteomes" id="UP000053029">
    <property type="component" value="Unassembled WGS sequence"/>
</dbReference>
<dbReference type="AlphaFoldDB" id="A0A0D2GPI0"/>
<dbReference type="InterPro" id="IPR041698">
    <property type="entry name" value="Methyltransf_25"/>
</dbReference>
<dbReference type="InterPro" id="IPR029063">
    <property type="entry name" value="SAM-dependent_MTases_sf"/>
</dbReference>
<proteinExistence type="predicted"/>
<sequence length="296" mass="33252">MATDDGHAVYKMFNDANFTKVYAESAEKMTGHFADLLIKQSKLDELSENEELVVLDQACGTGIVSEHLVKMLNNKQRADLDLTCADFSDTMIEFVGPRIRGFGVKSAHAVKADVMDTKLPSNKFSHVFLNFGPMIFSDWKVGMTETHRILQPGGTLAMSSWMELGWYDDVKDAFATDPEIPSFPSIKQLCELINSDGRWSEVDWIRDNVAQIGFVDVDVREAPHTSILSGVDQFTRLMTGMVGLVQQKTWTAEEQEKYRDRATNAVVSYMRQKYGDGEIKWDWVAILTTARKAGTA</sequence>
<organism evidence="2 3">
    <name type="scientific">Fonsecaea pedrosoi CBS 271.37</name>
    <dbReference type="NCBI Taxonomy" id="1442368"/>
    <lineage>
        <taxon>Eukaryota</taxon>
        <taxon>Fungi</taxon>
        <taxon>Dikarya</taxon>
        <taxon>Ascomycota</taxon>
        <taxon>Pezizomycotina</taxon>
        <taxon>Eurotiomycetes</taxon>
        <taxon>Chaetothyriomycetidae</taxon>
        <taxon>Chaetothyriales</taxon>
        <taxon>Herpotrichiellaceae</taxon>
        <taxon>Fonsecaea</taxon>
    </lineage>
</organism>
<dbReference type="GeneID" id="25311759"/>
<dbReference type="Pfam" id="PF13649">
    <property type="entry name" value="Methyltransf_25"/>
    <property type="match status" value="1"/>
</dbReference>
<dbReference type="RefSeq" id="XP_013278137.1">
    <property type="nucleotide sequence ID" value="XM_013422683.1"/>
</dbReference>
<accession>A0A0D2GPI0</accession>
<feature type="domain" description="Methyltransferase" evidence="1">
    <location>
        <begin position="54"/>
        <end position="154"/>
    </location>
</feature>
<dbReference type="CDD" id="cd02440">
    <property type="entry name" value="AdoMet_MTases"/>
    <property type="match status" value="1"/>
</dbReference>
<dbReference type="VEuPathDB" id="FungiDB:Z517_12269"/>
<dbReference type="HOGENOM" id="CLU_065416_0_0_1"/>
<keyword evidence="3" id="KW-1185">Reference proteome</keyword>
<protein>
    <recommendedName>
        <fullName evidence="1">Methyltransferase domain-containing protein</fullName>
    </recommendedName>
</protein>
<dbReference type="EMBL" id="KN846977">
    <property type="protein sequence ID" value="KIW74329.1"/>
    <property type="molecule type" value="Genomic_DNA"/>
</dbReference>
<dbReference type="OrthoDB" id="2013972at2759"/>
<gene>
    <name evidence="2" type="ORF">Z517_12269</name>
</gene>
<evidence type="ECO:0000313" key="3">
    <source>
        <dbReference type="Proteomes" id="UP000053029"/>
    </source>
</evidence>
<name>A0A0D2GPI0_9EURO</name>
<evidence type="ECO:0000313" key="2">
    <source>
        <dbReference type="EMBL" id="KIW74329.1"/>
    </source>
</evidence>
<evidence type="ECO:0000259" key="1">
    <source>
        <dbReference type="Pfam" id="PF13649"/>
    </source>
</evidence>
<dbReference type="SUPFAM" id="SSF53335">
    <property type="entry name" value="S-adenosyl-L-methionine-dependent methyltransferases"/>
    <property type="match status" value="1"/>
</dbReference>
<dbReference type="Gene3D" id="3.40.50.150">
    <property type="entry name" value="Vaccinia Virus protein VP39"/>
    <property type="match status" value="1"/>
</dbReference>